<feature type="region of interest" description="Disordered" evidence="1">
    <location>
        <begin position="1"/>
        <end position="22"/>
    </location>
</feature>
<reference evidence="2 3" key="1">
    <citation type="submission" date="2019-12" db="EMBL/GenBank/DDBJ databases">
        <title>Mucilaginibacter sp. HME9299 genome sequencing and assembly.</title>
        <authorList>
            <person name="Kang H."/>
            <person name="Kim H."/>
            <person name="Joh K."/>
        </authorList>
    </citation>
    <scope>NUCLEOTIDE SEQUENCE [LARGE SCALE GENOMIC DNA]</scope>
    <source>
        <strain evidence="2 3">HME9299</strain>
    </source>
</reference>
<dbReference type="Proteomes" id="UP000434850">
    <property type="component" value="Unassembled WGS sequence"/>
</dbReference>
<dbReference type="AlphaFoldDB" id="A0A6I4IQ56"/>
<comment type="caution">
    <text evidence="2">The sequence shown here is derived from an EMBL/GenBank/DDBJ whole genome shotgun (WGS) entry which is preliminary data.</text>
</comment>
<organism evidence="2 3">
    <name type="scientific">Mucilaginibacter aquatilis</name>
    <dbReference type="NCBI Taxonomy" id="1517760"/>
    <lineage>
        <taxon>Bacteria</taxon>
        <taxon>Pseudomonadati</taxon>
        <taxon>Bacteroidota</taxon>
        <taxon>Sphingobacteriia</taxon>
        <taxon>Sphingobacteriales</taxon>
        <taxon>Sphingobacteriaceae</taxon>
        <taxon>Mucilaginibacter</taxon>
    </lineage>
</organism>
<keyword evidence="3" id="KW-1185">Reference proteome</keyword>
<dbReference type="RefSeq" id="WP_157540308.1">
    <property type="nucleotide sequence ID" value="NZ_WQLA01000002.1"/>
</dbReference>
<feature type="compositionally biased region" description="Pro residues" evidence="1">
    <location>
        <begin position="93"/>
        <end position="109"/>
    </location>
</feature>
<evidence type="ECO:0000313" key="2">
    <source>
        <dbReference type="EMBL" id="MVN90524.1"/>
    </source>
</evidence>
<dbReference type="OrthoDB" id="799528at2"/>
<gene>
    <name evidence="2" type="ORF">GO816_05235</name>
</gene>
<proteinExistence type="predicted"/>
<evidence type="ECO:0000313" key="3">
    <source>
        <dbReference type="Proteomes" id="UP000434850"/>
    </source>
</evidence>
<feature type="region of interest" description="Disordered" evidence="1">
    <location>
        <begin position="83"/>
        <end position="115"/>
    </location>
</feature>
<sequence length="115" mass="12978">MSTEKLLNEDWSEYDDRKKKREDARYFSCEESWESDYLINKIHRNHPDVSKEDVRSAIKQCCNSVAAPRPRKTFVACVMKRLGLDDDHSGGGTPPPNPGPGPKNPPVPPDTRNVG</sequence>
<dbReference type="EMBL" id="WQLA01000002">
    <property type="protein sequence ID" value="MVN90524.1"/>
    <property type="molecule type" value="Genomic_DNA"/>
</dbReference>
<name>A0A6I4IQ56_9SPHI</name>
<protein>
    <submittedName>
        <fullName evidence="2">Uncharacterized protein</fullName>
    </submittedName>
</protein>
<evidence type="ECO:0000256" key="1">
    <source>
        <dbReference type="SAM" id="MobiDB-lite"/>
    </source>
</evidence>
<accession>A0A6I4IQ56</accession>